<evidence type="ECO:0000313" key="3">
    <source>
        <dbReference type="Proteomes" id="UP000318102"/>
    </source>
</evidence>
<protein>
    <submittedName>
        <fullName evidence="2">Uncharacterized protein</fullName>
    </submittedName>
</protein>
<dbReference type="EMBL" id="VNJK01000003">
    <property type="protein sequence ID" value="TVX88338.1"/>
    <property type="molecule type" value="Genomic_DNA"/>
</dbReference>
<comment type="caution">
    <text evidence="2">The sequence shown here is derived from an EMBL/GenBank/DDBJ whole genome shotgun (WGS) entry which is preliminary data.</text>
</comment>
<proteinExistence type="predicted"/>
<evidence type="ECO:0000313" key="2">
    <source>
        <dbReference type="EMBL" id="TVX88338.1"/>
    </source>
</evidence>
<organism evidence="2 3">
    <name type="scientific">Paenibacillus agilis</name>
    <dbReference type="NCBI Taxonomy" id="3020863"/>
    <lineage>
        <taxon>Bacteria</taxon>
        <taxon>Bacillati</taxon>
        <taxon>Bacillota</taxon>
        <taxon>Bacilli</taxon>
        <taxon>Bacillales</taxon>
        <taxon>Paenibacillaceae</taxon>
        <taxon>Paenibacillus</taxon>
    </lineage>
</organism>
<dbReference type="OrthoDB" id="2375390at2"/>
<keyword evidence="1" id="KW-0812">Transmembrane</keyword>
<gene>
    <name evidence="2" type="ORF">FPZ44_20875</name>
</gene>
<evidence type="ECO:0000256" key="1">
    <source>
        <dbReference type="SAM" id="Phobius"/>
    </source>
</evidence>
<feature type="transmembrane region" description="Helical" evidence="1">
    <location>
        <begin position="7"/>
        <end position="28"/>
    </location>
</feature>
<keyword evidence="1" id="KW-1133">Transmembrane helix</keyword>
<reference evidence="2 3" key="1">
    <citation type="submission" date="2019-07" db="EMBL/GenBank/DDBJ databases">
        <authorList>
            <person name="Kim J."/>
        </authorList>
    </citation>
    <scope>NUCLEOTIDE SEQUENCE [LARGE SCALE GENOMIC DNA]</scope>
    <source>
        <strain evidence="2 3">N4</strain>
    </source>
</reference>
<dbReference type="Proteomes" id="UP000318102">
    <property type="component" value="Unassembled WGS sequence"/>
</dbReference>
<accession>A0A559IL03</accession>
<keyword evidence="3" id="KW-1185">Reference proteome</keyword>
<dbReference type="AlphaFoldDB" id="A0A559IL03"/>
<keyword evidence="1" id="KW-0472">Membrane</keyword>
<sequence length="162" mass="18489">MKRKASRFAMLGVIVAANIFVAIHVGAFTNEEVFTAYTAPSTGEHDSIQEQRERPIGKEHIGLKMKRLQLSEVLVELGLGADAWHKATAEGKSLVEYAHTKGVARQTIVQKMSARIHEKVEQEVRVRKLPAKKRDRLKKMLQLRIERLIDRKLNEKELLRIS</sequence>
<dbReference type="RefSeq" id="WP_144993534.1">
    <property type="nucleotide sequence ID" value="NZ_VNJK01000003.1"/>
</dbReference>
<name>A0A559IL03_9BACL</name>